<dbReference type="InterPro" id="IPR000623">
    <property type="entry name" value="Shikimate_kinase/TSH1"/>
</dbReference>
<reference evidence="12" key="1">
    <citation type="submission" date="2020-07" db="EMBL/GenBank/DDBJ databases">
        <title>Huge and variable diversity of episymbiotic CPR bacteria and DPANN archaea in groundwater ecosystems.</title>
        <authorList>
            <person name="He C.Y."/>
            <person name="Keren R."/>
            <person name="Whittaker M."/>
            <person name="Farag I.F."/>
            <person name="Doudna J."/>
            <person name="Cate J.H.D."/>
            <person name="Banfield J.F."/>
        </authorList>
    </citation>
    <scope>NUCLEOTIDE SEQUENCE</scope>
    <source>
        <strain evidence="12">NC_groundwater_1813_Pr3_B-0.1um_71_17</strain>
    </source>
</reference>
<dbReference type="AlphaFoldDB" id="A0A933SGI7"/>
<evidence type="ECO:0000313" key="12">
    <source>
        <dbReference type="EMBL" id="MBI5169509.1"/>
    </source>
</evidence>
<comment type="pathway">
    <text evidence="1 11">Metabolic intermediate biosynthesis; chorismate biosynthesis; chorismate from D-erythrose 4-phosphate and phosphoenolpyruvate: step 5/7.</text>
</comment>
<dbReference type="EMBL" id="JACRIW010000056">
    <property type="protein sequence ID" value="MBI5169509.1"/>
    <property type="molecule type" value="Genomic_DNA"/>
</dbReference>
<feature type="binding site" evidence="11">
    <location>
        <position position="143"/>
    </location>
    <ligand>
        <name>substrate</name>
    </ligand>
</feature>
<keyword evidence="6 11" id="KW-0547">Nucleotide-binding</keyword>
<comment type="catalytic activity">
    <reaction evidence="10 11">
        <text>shikimate + ATP = 3-phosphoshikimate + ADP + H(+)</text>
        <dbReference type="Rhea" id="RHEA:13121"/>
        <dbReference type="ChEBI" id="CHEBI:15378"/>
        <dbReference type="ChEBI" id="CHEBI:30616"/>
        <dbReference type="ChEBI" id="CHEBI:36208"/>
        <dbReference type="ChEBI" id="CHEBI:145989"/>
        <dbReference type="ChEBI" id="CHEBI:456216"/>
        <dbReference type="EC" id="2.7.1.71"/>
    </reaction>
</comment>
<evidence type="ECO:0000256" key="1">
    <source>
        <dbReference type="ARBA" id="ARBA00004842"/>
    </source>
</evidence>
<dbReference type="InterPro" id="IPR031322">
    <property type="entry name" value="Shikimate/glucono_kinase"/>
</dbReference>
<dbReference type="GO" id="GO:0004765">
    <property type="term" value="F:shikimate kinase activity"/>
    <property type="evidence" value="ECO:0007669"/>
    <property type="project" value="UniProtKB-UniRule"/>
</dbReference>
<comment type="function">
    <text evidence="11">Catalyzes the specific phosphorylation of the 3-hydroxyl group of shikimic acid using ATP as a cosubstrate.</text>
</comment>
<evidence type="ECO:0000256" key="2">
    <source>
        <dbReference type="ARBA" id="ARBA00006997"/>
    </source>
</evidence>
<dbReference type="GO" id="GO:0005524">
    <property type="term" value="F:ATP binding"/>
    <property type="evidence" value="ECO:0007669"/>
    <property type="project" value="UniProtKB-UniRule"/>
</dbReference>
<dbReference type="SUPFAM" id="SSF52540">
    <property type="entry name" value="P-loop containing nucleoside triphosphate hydrolases"/>
    <property type="match status" value="1"/>
</dbReference>
<evidence type="ECO:0000256" key="11">
    <source>
        <dbReference type="HAMAP-Rule" id="MF_00109"/>
    </source>
</evidence>
<evidence type="ECO:0000256" key="3">
    <source>
        <dbReference type="ARBA" id="ARBA00012154"/>
    </source>
</evidence>
<dbReference type="PANTHER" id="PTHR21087">
    <property type="entry name" value="SHIKIMATE KINASE"/>
    <property type="match status" value="1"/>
</dbReference>
<dbReference type="PRINTS" id="PR01100">
    <property type="entry name" value="SHIKIMTKNASE"/>
</dbReference>
<dbReference type="EC" id="2.7.1.71" evidence="3 11"/>
<dbReference type="GO" id="GO:0008652">
    <property type="term" value="P:amino acid biosynthetic process"/>
    <property type="evidence" value="ECO:0007669"/>
    <property type="project" value="UniProtKB-KW"/>
</dbReference>
<feature type="binding site" evidence="11">
    <location>
        <position position="85"/>
    </location>
    <ligand>
        <name>substrate</name>
    </ligand>
</feature>
<dbReference type="Proteomes" id="UP000696931">
    <property type="component" value="Unassembled WGS sequence"/>
</dbReference>
<evidence type="ECO:0000256" key="5">
    <source>
        <dbReference type="ARBA" id="ARBA00022679"/>
    </source>
</evidence>
<evidence type="ECO:0000256" key="8">
    <source>
        <dbReference type="ARBA" id="ARBA00022840"/>
    </source>
</evidence>
<comment type="subcellular location">
    <subcellularLocation>
        <location evidence="11">Cytoplasm</location>
    </subcellularLocation>
</comment>
<feature type="binding site" evidence="11">
    <location>
        <position position="63"/>
    </location>
    <ligand>
        <name>substrate</name>
    </ligand>
</feature>
<keyword evidence="8 11" id="KW-0067">ATP-binding</keyword>
<evidence type="ECO:0000256" key="10">
    <source>
        <dbReference type="ARBA" id="ARBA00048567"/>
    </source>
</evidence>
<dbReference type="Gene3D" id="3.40.50.300">
    <property type="entry name" value="P-loop containing nucleotide triphosphate hydrolases"/>
    <property type="match status" value="1"/>
</dbReference>
<dbReference type="GO" id="GO:0000287">
    <property type="term" value="F:magnesium ion binding"/>
    <property type="evidence" value="ECO:0007669"/>
    <property type="project" value="UniProtKB-UniRule"/>
</dbReference>
<dbReference type="PANTHER" id="PTHR21087:SF16">
    <property type="entry name" value="SHIKIMATE KINASE 1, CHLOROPLASTIC"/>
    <property type="match status" value="1"/>
</dbReference>
<dbReference type="GO" id="GO:0005829">
    <property type="term" value="C:cytosol"/>
    <property type="evidence" value="ECO:0007669"/>
    <property type="project" value="TreeGrafter"/>
</dbReference>
<comment type="caution">
    <text evidence="12">The sequence shown here is derived from an EMBL/GenBank/DDBJ whole genome shotgun (WGS) entry which is preliminary data.</text>
</comment>
<name>A0A933SGI7_UNCEI</name>
<evidence type="ECO:0000256" key="4">
    <source>
        <dbReference type="ARBA" id="ARBA00022605"/>
    </source>
</evidence>
<keyword evidence="4 11" id="KW-0028">Amino-acid biosynthesis</keyword>
<comment type="cofactor">
    <cofactor evidence="11">
        <name>Mg(2+)</name>
        <dbReference type="ChEBI" id="CHEBI:18420"/>
    </cofactor>
    <text evidence="11">Binds 1 Mg(2+) ion per subunit.</text>
</comment>
<proteinExistence type="inferred from homology"/>
<protein>
    <recommendedName>
        <fullName evidence="3 11">Shikimate kinase</fullName>
        <shortName evidence="11">SK</shortName>
        <ecNumber evidence="3 11">2.7.1.71</ecNumber>
    </recommendedName>
</protein>
<keyword evidence="11" id="KW-0479">Metal-binding</keyword>
<dbReference type="Pfam" id="PF01202">
    <property type="entry name" value="SKI"/>
    <property type="match status" value="1"/>
</dbReference>
<accession>A0A933SGI7</accession>
<keyword evidence="11" id="KW-0460">Magnesium</keyword>
<dbReference type="PROSITE" id="PS01128">
    <property type="entry name" value="SHIKIMATE_KINASE"/>
    <property type="match status" value="1"/>
</dbReference>
<dbReference type="GO" id="GO:0009073">
    <property type="term" value="P:aromatic amino acid family biosynthetic process"/>
    <property type="evidence" value="ECO:0007669"/>
    <property type="project" value="UniProtKB-KW"/>
</dbReference>
<comment type="similarity">
    <text evidence="2 11">Belongs to the shikimate kinase family.</text>
</comment>
<sequence>MKKKKEAKPVALVGLMGSGKTETARALARDLGASVADLDAMLEAVEGLSVAELFARSGEAWFRARESELLAQAVASGVRVIATGGGVVLDEARRRLLREACDTVWLEVSPAEAARRVAGSPGSRPLLAGGAPEERLSALLAERSALYAEVAAHRVFTDGRTPREVAALVREWLASRK</sequence>
<feature type="binding site" evidence="11">
    <location>
        <position position="21"/>
    </location>
    <ligand>
        <name>Mg(2+)</name>
        <dbReference type="ChEBI" id="CHEBI:18420"/>
    </ligand>
</feature>
<feature type="binding site" evidence="11">
    <location>
        <position position="124"/>
    </location>
    <ligand>
        <name>ATP</name>
        <dbReference type="ChEBI" id="CHEBI:30616"/>
    </ligand>
</feature>
<comment type="subunit">
    <text evidence="11">Monomer.</text>
</comment>
<feature type="binding site" evidence="11">
    <location>
        <position position="39"/>
    </location>
    <ligand>
        <name>substrate</name>
    </ligand>
</feature>
<keyword evidence="9 11" id="KW-0057">Aromatic amino acid biosynthesis</keyword>
<keyword evidence="5 11" id="KW-0808">Transferase</keyword>
<dbReference type="HAMAP" id="MF_00109">
    <property type="entry name" value="Shikimate_kinase"/>
    <property type="match status" value="1"/>
</dbReference>
<keyword evidence="7 11" id="KW-0418">Kinase</keyword>
<dbReference type="GO" id="GO:0009423">
    <property type="term" value="P:chorismate biosynthetic process"/>
    <property type="evidence" value="ECO:0007669"/>
    <property type="project" value="UniProtKB-UniRule"/>
</dbReference>
<evidence type="ECO:0000256" key="6">
    <source>
        <dbReference type="ARBA" id="ARBA00022741"/>
    </source>
</evidence>
<evidence type="ECO:0000313" key="13">
    <source>
        <dbReference type="Proteomes" id="UP000696931"/>
    </source>
</evidence>
<feature type="binding site" evidence="11">
    <location>
        <begin position="17"/>
        <end position="22"/>
    </location>
    <ligand>
        <name>ATP</name>
        <dbReference type="ChEBI" id="CHEBI:30616"/>
    </ligand>
</feature>
<feature type="binding site" evidence="11">
    <location>
        <position position="160"/>
    </location>
    <ligand>
        <name>ATP</name>
        <dbReference type="ChEBI" id="CHEBI:30616"/>
    </ligand>
</feature>
<organism evidence="12 13">
    <name type="scientific">Eiseniibacteriota bacterium</name>
    <dbReference type="NCBI Taxonomy" id="2212470"/>
    <lineage>
        <taxon>Bacteria</taxon>
        <taxon>Candidatus Eiseniibacteriota</taxon>
    </lineage>
</organism>
<gene>
    <name evidence="11" type="primary">aroK</name>
    <name evidence="12" type="ORF">HZA61_08480</name>
</gene>
<keyword evidence="11" id="KW-0963">Cytoplasm</keyword>
<dbReference type="InterPro" id="IPR027417">
    <property type="entry name" value="P-loop_NTPase"/>
</dbReference>
<dbReference type="CDD" id="cd00464">
    <property type="entry name" value="SK"/>
    <property type="match status" value="1"/>
</dbReference>
<evidence type="ECO:0000256" key="9">
    <source>
        <dbReference type="ARBA" id="ARBA00023141"/>
    </source>
</evidence>
<evidence type="ECO:0000256" key="7">
    <source>
        <dbReference type="ARBA" id="ARBA00022777"/>
    </source>
</evidence>
<dbReference type="InterPro" id="IPR023000">
    <property type="entry name" value="Shikimate_kinase_CS"/>
</dbReference>